<gene>
    <name evidence="3" type="ORF">CHU93_11335</name>
</gene>
<dbReference type="GO" id="GO:0004713">
    <property type="term" value="F:protein tyrosine kinase activity"/>
    <property type="evidence" value="ECO:0007669"/>
    <property type="project" value="TreeGrafter"/>
</dbReference>
<dbReference type="EMBL" id="NOXT01000115">
    <property type="protein sequence ID" value="OYQ27096.1"/>
    <property type="molecule type" value="Genomic_DNA"/>
</dbReference>
<dbReference type="PANTHER" id="PTHR32309">
    <property type="entry name" value="TYROSINE-PROTEIN KINASE"/>
    <property type="match status" value="1"/>
</dbReference>
<evidence type="ECO:0000256" key="1">
    <source>
        <dbReference type="SAM" id="Coils"/>
    </source>
</evidence>
<comment type="caution">
    <text evidence="3">The sequence shown here is derived from an EMBL/GenBank/DDBJ whole genome shotgun (WGS) entry which is preliminary data.</text>
</comment>
<evidence type="ECO:0000256" key="2">
    <source>
        <dbReference type="SAM" id="Phobius"/>
    </source>
</evidence>
<evidence type="ECO:0000313" key="4">
    <source>
        <dbReference type="Proteomes" id="UP000216991"/>
    </source>
</evidence>
<organism evidence="3 4">
    <name type="scientific">Sandarakinorhabdus cyanobacteriorum</name>
    <dbReference type="NCBI Taxonomy" id="1981098"/>
    <lineage>
        <taxon>Bacteria</taxon>
        <taxon>Pseudomonadati</taxon>
        <taxon>Pseudomonadota</taxon>
        <taxon>Alphaproteobacteria</taxon>
        <taxon>Sphingomonadales</taxon>
        <taxon>Sphingosinicellaceae</taxon>
        <taxon>Sandarakinorhabdus</taxon>
    </lineage>
</organism>
<keyword evidence="2" id="KW-0472">Membrane</keyword>
<sequence length="471" mass="50847">MTPRMELIEDRRLVRMWRLVREGLPSPGRYRRYGKSILPALAVIWVLTAAYLLLMPKRFDSEFSLILPGSGSGGSINVESIGQAQSATSSAFASASLSPTENYKQLLSADVTLRDAARRAGEPVDGFPEPGIKLVDQTNLIHVTMPGRSAEQAHRRAEALRAAFLARLDILRADEAAKREANDVRHLEQLAAKVRAAQQRLIAFQASHGLATLDQFNARIAAVDTLKDKERDLRVAARLQAGTAGQLAATLGEDPRRADLAMRLRGDPLFQQLATRHAAVAAQVAEKSGTLGPRHAELARFTSERDQLRASLVRRGRELTGLPEAAILASIDVQLGDGRSGLMQAMSGRDAEAAGSRAALAELRADLARAQAQSPALIAQASELADLLRDHRVAEAVFSSALARIDTNKQDPFASYPLVQTLAEPSLPRQPASPSLIIALAGAMAATILVLLGFALLWLRQPILNRLLAKA</sequence>
<feature type="transmembrane region" description="Helical" evidence="2">
    <location>
        <begin position="36"/>
        <end position="54"/>
    </location>
</feature>
<evidence type="ECO:0000313" key="3">
    <source>
        <dbReference type="EMBL" id="OYQ27096.1"/>
    </source>
</evidence>
<dbReference type="AlphaFoldDB" id="A0A255YCY2"/>
<dbReference type="InterPro" id="IPR050445">
    <property type="entry name" value="Bact_polysacc_biosynth/exp"/>
</dbReference>
<keyword evidence="2" id="KW-0812">Transmembrane</keyword>
<keyword evidence="1" id="KW-0175">Coiled coil</keyword>
<dbReference type="OrthoDB" id="6148968at2"/>
<dbReference type="Proteomes" id="UP000216991">
    <property type="component" value="Unassembled WGS sequence"/>
</dbReference>
<reference evidence="3 4" key="1">
    <citation type="submission" date="2017-07" db="EMBL/GenBank/DDBJ databases">
        <title>Sandarakinorhabdus cyanobacteriorum sp. nov., a novel bacterium isolated from cyanobacterial aggregates in a eutrophic lake.</title>
        <authorList>
            <person name="Cai H."/>
        </authorList>
    </citation>
    <scope>NUCLEOTIDE SEQUENCE [LARGE SCALE GENOMIC DNA]</scope>
    <source>
        <strain evidence="3 4">TH057</strain>
    </source>
</reference>
<evidence type="ECO:0008006" key="5">
    <source>
        <dbReference type="Google" id="ProtNLM"/>
    </source>
</evidence>
<name>A0A255YCY2_9SPHN</name>
<dbReference type="PANTHER" id="PTHR32309:SF13">
    <property type="entry name" value="FERRIC ENTEROBACTIN TRANSPORT PROTEIN FEPE"/>
    <property type="match status" value="1"/>
</dbReference>
<feature type="transmembrane region" description="Helical" evidence="2">
    <location>
        <begin position="436"/>
        <end position="459"/>
    </location>
</feature>
<keyword evidence="2" id="KW-1133">Transmembrane helix</keyword>
<dbReference type="RefSeq" id="WP_094474149.1">
    <property type="nucleotide sequence ID" value="NZ_NOXT01000115.1"/>
</dbReference>
<proteinExistence type="predicted"/>
<protein>
    <recommendedName>
        <fullName evidence="5">Polysaccharide chain length determinant N-terminal domain-containing protein</fullName>
    </recommendedName>
</protein>
<feature type="coiled-coil region" evidence="1">
    <location>
        <begin position="353"/>
        <end position="380"/>
    </location>
</feature>
<dbReference type="GO" id="GO:0005886">
    <property type="term" value="C:plasma membrane"/>
    <property type="evidence" value="ECO:0007669"/>
    <property type="project" value="TreeGrafter"/>
</dbReference>
<accession>A0A255YCY2</accession>
<keyword evidence="4" id="KW-1185">Reference proteome</keyword>